<name>A0A8D8QTB6_9HEMI</name>
<feature type="region of interest" description="Disordered" evidence="1">
    <location>
        <begin position="1"/>
        <end position="32"/>
    </location>
</feature>
<organism evidence="2">
    <name type="scientific">Cacopsylla melanoneura</name>
    <dbReference type="NCBI Taxonomy" id="428564"/>
    <lineage>
        <taxon>Eukaryota</taxon>
        <taxon>Metazoa</taxon>
        <taxon>Ecdysozoa</taxon>
        <taxon>Arthropoda</taxon>
        <taxon>Hexapoda</taxon>
        <taxon>Insecta</taxon>
        <taxon>Pterygota</taxon>
        <taxon>Neoptera</taxon>
        <taxon>Paraneoptera</taxon>
        <taxon>Hemiptera</taxon>
        <taxon>Sternorrhyncha</taxon>
        <taxon>Psylloidea</taxon>
        <taxon>Psyllidae</taxon>
        <taxon>Psyllinae</taxon>
        <taxon>Cacopsylla</taxon>
    </lineage>
</organism>
<sequence>MRSDNVRLSRNQCPSIVTHAPRHSAASTRSVKLSTARPNAPVCLATSAPLSPQAVVSSASSIRTVRAIAHASTTSASTRAQTVRAVIVRSVTSSIIRLYARVRRHYKGIRSCCARKCRKNHVIRAIPHHAVRTACAGSSTVYRPARTPSASSIRIVHAIAPASISGVAILARDRAV</sequence>
<dbReference type="AlphaFoldDB" id="A0A8D8QTB6"/>
<evidence type="ECO:0000256" key="1">
    <source>
        <dbReference type="SAM" id="MobiDB-lite"/>
    </source>
</evidence>
<reference evidence="2" key="1">
    <citation type="submission" date="2021-05" db="EMBL/GenBank/DDBJ databases">
        <authorList>
            <person name="Alioto T."/>
            <person name="Alioto T."/>
            <person name="Gomez Garrido J."/>
        </authorList>
    </citation>
    <scope>NUCLEOTIDE SEQUENCE</scope>
</reference>
<accession>A0A8D8QTB6</accession>
<evidence type="ECO:0000313" key="2">
    <source>
        <dbReference type="EMBL" id="CAG6637110.1"/>
    </source>
</evidence>
<proteinExistence type="predicted"/>
<dbReference type="EMBL" id="HBUF01096968">
    <property type="protein sequence ID" value="CAG6637110.1"/>
    <property type="molecule type" value="Transcribed_RNA"/>
</dbReference>
<protein>
    <submittedName>
        <fullName evidence="2">Uncharacterized protein</fullName>
    </submittedName>
</protein>